<proteinExistence type="predicted"/>
<gene>
    <name evidence="1" type="ORF">H6A31_02150</name>
</gene>
<sequence>MHRTINNKMSTKDEFIELLRSTNREGVEDLLEGLEKIGFFTAPASSTHHLNIEGGLVQHSLNTCKAALMVWEGMIALGPGLEKEVERDSVIIASLLHDVCKSDIYFRSVKKKKTAIGTWEDSEGYKVSYKNFPMGHGEKSVILILCNGISLTDDEMLAIRWHMGAWGLNLNSYEDQRCFDTSLKLYPLVTIIQVADKLAANIMERSGEELDEL</sequence>
<evidence type="ECO:0000313" key="2">
    <source>
        <dbReference type="Proteomes" id="UP000703295"/>
    </source>
</evidence>
<name>A0ABS2ESF5_9BACE</name>
<dbReference type="SUPFAM" id="SSF109604">
    <property type="entry name" value="HD-domain/PDEase-like"/>
    <property type="match status" value="1"/>
</dbReference>
<accession>A0ABS2ESF5</accession>
<dbReference type="Gene3D" id="1.10.3210.10">
    <property type="entry name" value="Hypothetical protein af1432"/>
    <property type="match status" value="1"/>
</dbReference>
<organism evidence="1 2">
    <name type="scientific">Bacteroides mediterraneensis</name>
    <dbReference type="NCBI Taxonomy" id="1841856"/>
    <lineage>
        <taxon>Bacteria</taxon>
        <taxon>Pseudomonadati</taxon>
        <taxon>Bacteroidota</taxon>
        <taxon>Bacteroidia</taxon>
        <taxon>Bacteroidales</taxon>
        <taxon>Bacteroidaceae</taxon>
        <taxon>Bacteroides</taxon>
    </lineage>
</organism>
<comment type="caution">
    <text evidence="1">The sequence shown here is derived from an EMBL/GenBank/DDBJ whole genome shotgun (WGS) entry which is preliminary data.</text>
</comment>
<keyword evidence="2" id="KW-1185">Reference proteome</keyword>
<dbReference type="EMBL" id="JACJJW010000003">
    <property type="protein sequence ID" value="MBM6757506.1"/>
    <property type="molecule type" value="Genomic_DNA"/>
</dbReference>
<dbReference type="Proteomes" id="UP000703295">
    <property type="component" value="Unassembled WGS sequence"/>
</dbReference>
<evidence type="ECO:0000313" key="1">
    <source>
        <dbReference type="EMBL" id="MBM6757506.1"/>
    </source>
</evidence>
<reference evidence="1 2" key="1">
    <citation type="journal article" date="2021" name="Sci. Rep.">
        <title>The distribution of antibiotic resistance genes in chicken gut microbiota commensals.</title>
        <authorList>
            <person name="Juricova H."/>
            <person name="Matiasovicova J."/>
            <person name="Kubasova T."/>
            <person name="Cejkova D."/>
            <person name="Rychlik I."/>
        </authorList>
    </citation>
    <scope>NUCLEOTIDE SEQUENCE [LARGE SCALE GENOMIC DNA]</scope>
    <source>
        <strain evidence="1 2">An801</strain>
    </source>
</reference>
<protein>
    <submittedName>
        <fullName evidence="1">HD family phosphohydrolase</fullName>
    </submittedName>
</protein>